<comment type="caution">
    <text evidence="2">The sequence shown here is derived from an EMBL/GenBank/DDBJ whole genome shotgun (WGS) entry which is preliminary data.</text>
</comment>
<reference evidence="2" key="1">
    <citation type="journal article" date="2014" name="Front. Microbiol.">
        <title>High frequency of phylogenetically diverse reductive dehalogenase-homologous genes in deep subseafloor sedimentary metagenomes.</title>
        <authorList>
            <person name="Kawai M."/>
            <person name="Futagami T."/>
            <person name="Toyoda A."/>
            <person name="Takaki Y."/>
            <person name="Nishi S."/>
            <person name="Hori S."/>
            <person name="Arai W."/>
            <person name="Tsubouchi T."/>
            <person name="Morono Y."/>
            <person name="Uchiyama I."/>
            <person name="Ito T."/>
            <person name="Fujiyama A."/>
            <person name="Inagaki F."/>
            <person name="Takami H."/>
        </authorList>
    </citation>
    <scope>NUCLEOTIDE SEQUENCE</scope>
    <source>
        <strain evidence="2">Expedition CK06-06</strain>
    </source>
</reference>
<organism evidence="2">
    <name type="scientific">marine sediment metagenome</name>
    <dbReference type="NCBI Taxonomy" id="412755"/>
    <lineage>
        <taxon>unclassified sequences</taxon>
        <taxon>metagenomes</taxon>
        <taxon>ecological metagenomes</taxon>
    </lineage>
</organism>
<feature type="transmembrane region" description="Helical" evidence="1">
    <location>
        <begin position="29"/>
        <end position="53"/>
    </location>
</feature>
<gene>
    <name evidence="2" type="ORF">S12H4_53801</name>
</gene>
<name>X1UN28_9ZZZZ</name>
<keyword evidence="1" id="KW-1133">Transmembrane helix</keyword>
<protein>
    <submittedName>
        <fullName evidence="2">Uncharacterized protein</fullName>
    </submittedName>
</protein>
<dbReference type="EMBL" id="BARW01034308">
    <property type="protein sequence ID" value="GAJ04962.1"/>
    <property type="molecule type" value="Genomic_DNA"/>
</dbReference>
<evidence type="ECO:0000256" key="1">
    <source>
        <dbReference type="SAM" id="Phobius"/>
    </source>
</evidence>
<sequence length="58" mass="6428">MGIRFIAAGDKIRPRGYGFVSNNFNSFEAYLFGGLNLVYSIYFSAVSFTALGYGSWVD</sequence>
<keyword evidence="1" id="KW-0472">Membrane</keyword>
<keyword evidence="1" id="KW-0812">Transmembrane</keyword>
<accession>X1UN28</accession>
<dbReference type="AlphaFoldDB" id="X1UN28"/>
<feature type="non-terminal residue" evidence="2">
    <location>
        <position position="58"/>
    </location>
</feature>
<proteinExistence type="predicted"/>
<evidence type="ECO:0000313" key="2">
    <source>
        <dbReference type="EMBL" id="GAJ04962.1"/>
    </source>
</evidence>